<protein>
    <submittedName>
        <fullName evidence="1">Uncharacterized protein</fullName>
    </submittedName>
</protein>
<name>A0A9Q3GM43_9BASI</name>
<reference evidence="1" key="1">
    <citation type="submission" date="2021-03" db="EMBL/GenBank/DDBJ databases">
        <title>Draft genome sequence of rust myrtle Austropuccinia psidii MF-1, a brazilian biotype.</title>
        <authorList>
            <person name="Quecine M.C."/>
            <person name="Pachon D.M.R."/>
            <person name="Bonatelli M.L."/>
            <person name="Correr F.H."/>
            <person name="Franceschini L.M."/>
            <person name="Leite T.F."/>
            <person name="Margarido G.R.A."/>
            <person name="Almeida C.A."/>
            <person name="Ferrarezi J.A."/>
            <person name="Labate C.A."/>
        </authorList>
    </citation>
    <scope>NUCLEOTIDE SEQUENCE</scope>
    <source>
        <strain evidence="1">MF-1</strain>
    </source>
</reference>
<dbReference type="AlphaFoldDB" id="A0A9Q3GM43"/>
<dbReference type="EMBL" id="AVOT02002849">
    <property type="protein sequence ID" value="MBW0471747.1"/>
    <property type="molecule type" value="Genomic_DNA"/>
</dbReference>
<evidence type="ECO:0000313" key="1">
    <source>
        <dbReference type="EMBL" id="MBW0471747.1"/>
    </source>
</evidence>
<sequence length="108" mass="11988">MKSAIPKSFSSPKKNPSLNKLRNHLKVLEARRRNLVILRGATSSNRISRKSYPYQPPNNTASAPIQLIRLALMVPNGSPMEIPGLKILDFPVAPTIEIKMSHQPGTHI</sequence>
<gene>
    <name evidence="1" type="ORF">O181_011462</name>
</gene>
<organism evidence="1 2">
    <name type="scientific">Austropuccinia psidii MF-1</name>
    <dbReference type="NCBI Taxonomy" id="1389203"/>
    <lineage>
        <taxon>Eukaryota</taxon>
        <taxon>Fungi</taxon>
        <taxon>Dikarya</taxon>
        <taxon>Basidiomycota</taxon>
        <taxon>Pucciniomycotina</taxon>
        <taxon>Pucciniomycetes</taxon>
        <taxon>Pucciniales</taxon>
        <taxon>Sphaerophragmiaceae</taxon>
        <taxon>Austropuccinia</taxon>
    </lineage>
</organism>
<comment type="caution">
    <text evidence="1">The sequence shown here is derived from an EMBL/GenBank/DDBJ whole genome shotgun (WGS) entry which is preliminary data.</text>
</comment>
<evidence type="ECO:0000313" key="2">
    <source>
        <dbReference type="Proteomes" id="UP000765509"/>
    </source>
</evidence>
<dbReference type="Proteomes" id="UP000765509">
    <property type="component" value="Unassembled WGS sequence"/>
</dbReference>
<keyword evidence="2" id="KW-1185">Reference proteome</keyword>
<accession>A0A9Q3GM43</accession>
<proteinExistence type="predicted"/>